<organism evidence="1 2">
    <name type="scientific">Kribbella capetownensis</name>
    <dbReference type="NCBI Taxonomy" id="1572659"/>
    <lineage>
        <taxon>Bacteria</taxon>
        <taxon>Bacillati</taxon>
        <taxon>Actinomycetota</taxon>
        <taxon>Actinomycetes</taxon>
        <taxon>Propionibacteriales</taxon>
        <taxon>Kribbellaceae</taxon>
        <taxon>Kribbella</taxon>
    </lineage>
</organism>
<evidence type="ECO:0000313" key="2">
    <source>
        <dbReference type="Proteomes" id="UP000293342"/>
    </source>
</evidence>
<name>A0A4R0K4F4_9ACTN</name>
<sequence length="59" mass="5935">MSGTDVAGQSAELLPMREALALINITNITAVNLAIAVNAGTIGSTATAAALQHLAAFQR</sequence>
<comment type="caution">
    <text evidence="1">The sequence shown here is derived from an EMBL/GenBank/DDBJ whole genome shotgun (WGS) entry which is preliminary data.</text>
</comment>
<dbReference type="OrthoDB" id="4965422at2"/>
<dbReference type="Proteomes" id="UP000293342">
    <property type="component" value="Unassembled WGS sequence"/>
</dbReference>
<keyword evidence="2" id="KW-1185">Reference proteome</keyword>
<evidence type="ECO:0000313" key="1">
    <source>
        <dbReference type="EMBL" id="TCC54017.1"/>
    </source>
</evidence>
<accession>A0A4R0K4F4</accession>
<gene>
    <name evidence="1" type="ORF">E0H75_00055</name>
</gene>
<protein>
    <submittedName>
        <fullName evidence="1">Uncharacterized protein</fullName>
    </submittedName>
</protein>
<reference evidence="1 2" key="1">
    <citation type="submission" date="2019-02" db="EMBL/GenBank/DDBJ databases">
        <title>Kribbella capetownensis sp. nov. and Kribbella speibonae sp. nov., isolated from soil.</title>
        <authorList>
            <person name="Curtis S.M."/>
            <person name="Norton I."/>
            <person name="Everest G.J."/>
            <person name="Meyers P.R."/>
        </authorList>
    </citation>
    <scope>NUCLEOTIDE SEQUENCE [LARGE SCALE GENOMIC DNA]</scope>
    <source>
        <strain evidence="1 2">YM53</strain>
    </source>
</reference>
<dbReference type="EMBL" id="SJKD01000001">
    <property type="protein sequence ID" value="TCC54017.1"/>
    <property type="molecule type" value="Genomic_DNA"/>
</dbReference>
<proteinExistence type="predicted"/>
<dbReference type="AlphaFoldDB" id="A0A4R0K4F4"/>